<evidence type="ECO:0000256" key="3">
    <source>
        <dbReference type="ARBA" id="ARBA00022723"/>
    </source>
</evidence>
<dbReference type="PANTHER" id="PTHR10359">
    <property type="entry name" value="A/G-SPECIFIC ADENINE GLYCOSYLASE/ENDONUCLEASE III"/>
    <property type="match status" value="1"/>
</dbReference>
<dbReference type="GO" id="GO:0019104">
    <property type="term" value="F:DNA N-glycosylase activity"/>
    <property type="evidence" value="ECO:0007669"/>
    <property type="project" value="UniProtKB-UniRule"/>
</dbReference>
<dbReference type="GO" id="GO:0006285">
    <property type="term" value="P:base-excision repair, AP site formation"/>
    <property type="evidence" value="ECO:0007669"/>
    <property type="project" value="TreeGrafter"/>
</dbReference>
<feature type="binding site" evidence="12">
    <location>
        <position position="202"/>
    </location>
    <ligand>
        <name>[4Fe-4S] cluster</name>
        <dbReference type="ChEBI" id="CHEBI:49883"/>
    </ligand>
</feature>
<feature type="domain" description="HhH-GPD" evidence="13">
    <location>
        <begin position="52"/>
        <end position="200"/>
    </location>
</feature>
<dbReference type="PANTHER" id="PTHR10359:SF18">
    <property type="entry name" value="ENDONUCLEASE III"/>
    <property type="match status" value="1"/>
</dbReference>
<dbReference type="HAMAP" id="MF_00942">
    <property type="entry name" value="Nth"/>
    <property type="match status" value="1"/>
</dbReference>
<keyword evidence="2 12" id="KW-0004">4Fe-4S</keyword>
<dbReference type="CDD" id="cd00056">
    <property type="entry name" value="ENDO3c"/>
    <property type="match status" value="1"/>
</dbReference>
<dbReference type="Pfam" id="PF00730">
    <property type="entry name" value="HhH-GPD"/>
    <property type="match status" value="1"/>
</dbReference>
<accession>A0A177E9K2</accession>
<dbReference type="InterPro" id="IPR003651">
    <property type="entry name" value="Endonuclease3_FeS-loop_motif"/>
</dbReference>
<dbReference type="Gene3D" id="1.10.340.30">
    <property type="entry name" value="Hypothetical protein, domain 2"/>
    <property type="match status" value="1"/>
</dbReference>
<evidence type="ECO:0000256" key="12">
    <source>
        <dbReference type="HAMAP-Rule" id="MF_00942"/>
    </source>
</evidence>
<dbReference type="Proteomes" id="UP000076964">
    <property type="component" value="Unassembled WGS sequence"/>
</dbReference>
<evidence type="ECO:0000256" key="5">
    <source>
        <dbReference type="ARBA" id="ARBA00022801"/>
    </source>
</evidence>
<dbReference type="GO" id="GO:0140078">
    <property type="term" value="F:class I DNA-(apurinic or apyrimidinic site) endonuclease activity"/>
    <property type="evidence" value="ECO:0007669"/>
    <property type="project" value="UniProtKB-EC"/>
</dbReference>
<dbReference type="STRING" id="1795632.TH606_02065"/>
<comment type="cofactor">
    <cofactor evidence="12">
        <name>[4Fe-4S] cluster</name>
        <dbReference type="ChEBI" id="CHEBI:49883"/>
    </cofactor>
    <text evidence="12">Binds 1 [4Fe-4S] cluster.</text>
</comment>
<keyword evidence="4 12" id="KW-0227">DNA damage</keyword>
<evidence type="ECO:0000256" key="4">
    <source>
        <dbReference type="ARBA" id="ARBA00022763"/>
    </source>
</evidence>
<dbReference type="InterPro" id="IPR000445">
    <property type="entry name" value="HhH_motif"/>
</dbReference>
<keyword evidence="10 12" id="KW-0456">Lyase</keyword>
<evidence type="ECO:0000256" key="6">
    <source>
        <dbReference type="ARBA" id="ARBA00023004"/>
    </source>
</evidence>
<dbReference type="FunFam" id="1.10.340.30:FF:000001">
    <property type="entry name" value="Endonuclease III"/>
    <property type="match status" value="1"/>
</dbReference>
<evidence type="ECO:0000256" key="2">
    <source>
        <dbReference type="ARBA" id="ARBA00022485"/>
    </source>
</evidence>
<dbReference type="FunFam" id="1.10.1670.10:FF:000001">
    <property type="entry name" value="Endonuclease III"/>
    <property type="match status" value="1"/>
</dbReference>
<keyword evidence="11 12" id="KW-0326">Glycosidase</keyword>
<evidence type="ECO:0000256" key="11">
    <source>
        <dbReference type="ARBA" id="ARBA00023295"/>
    </source>
</evidence>
<dbReference type="Pfam" id="PF00633">
    <property type="entry name" value="HHH"/>
    <property type="match status" value="1"/>
</dbReference>
<keyword evidence="9 12" id="KW-0234">DNA repair</keyword>
<dbReference type="SMART" id="SM00525">
    <property type="entry name" value="FES"/>
    <property type="match status" value="1"/>
</dbReference>
<evidence type="ECO:0000313" key="15">
    <source>
        <dbReference type="Proteomes" id="UP000076964"/>
    </source>
</evidence>
<dbReference type="InterPro" id="IPR003265">
    <property type="entry name" value="HhH-GPD_domain"/>
</dbReference>
<keyword evidence="8 12" id="KW-0238">DNA-binding</keyword>
<dbReference type="GO" id="GO:0051539">
    <property type="term" value="F:4 iron, 4 sulfur cluster binding"/>
    <property type="evidence" value="ECO:0007669"/>
    <property type="project" value="UniProtKB-UniRule"/>
</dbReference>
<dbReference type="InterPro" id="IPR023170">
    <property type="entry name" value="HhH_base_excis_C"/>
</dbReference>
<dbReference type="InterPro" id="IPR004036">
    <property type="entry name" value="Endonuclease-III-like_CS2"/>
</dbReference>
<dbReference type="OrthoDB" id="9800977at2"/>
<comment type="function">
    <text evidence="12">DNA repair enzyme that has both DNA N-glycosylase activity and AP-lyase activity. The DNA N-glycosylase activity releases various damaged pyrimidines from DNA by cleaving the N-glycosidic bond, leaving an AP (apurinic/apyrimidinic) site. The AP-lyase activity cleaves the phosphodiester bond 3' to the AP site by a beta-elimination, leaving a 3'-terminal unsaturated sugar and a product with a terminal 5'-phosphate.</text>
</comment>
<dbReference type="PIRSF" id="PIRSF001435">
    <property type="entry name" value="Nth"/>
    <property type="match status" value="1"/>
</dbReference>
<comment type="caution">
    <text evidence="14">The sequence shown here is derived from an EMBL/GenBank/DDBJ whole genome shotgun (WGS) entry which is preliminary data.</text>
</comment>
<protein>
    <recommendedName>
        <fullName evidence="12">Endonuclease III</fullName>
        <ecNumber evidence="12">4.2.99.18</ecNumber>
    </recommendedName>
    <alternativeName>
        <fullName evidence="12">DNA-(apurinic or apyrimidinic site) lyase</fullName>
    </alternativeName>
</protein>
<comment type="catalytic activity">
    <reaction evidence="12">
        <text>2'-deoxyribonucleotide-(2'-deoxyribose 5'-phosphate)-2'-deoxyribonucleotide-DNA = a 3'-end 2'-deoxyribonucleotide-(2,3-dehydro-2,3-deoxyribose 5'-phosphate)-DNA + a 5'-end 5'-phospho-2'-deoxyribonucleoside-DNA + H(+)</text>
        <dbReference type="Rhea" id="RHEA:66592"/>
        <dbReference type="Rhea" id="RHEA-COMP:13180"/>
        <dbReference type="Rhea" id="RHEA-COMP:16897"/>
        <dbReference type="Rhea" id="RHEA-COMP:17067"/>
        <dbReference type="ChEBI" id="CHEBI:15378"/>
        <dbReference type="ChEBI" id="CHEBI:136412"/>
        <dbReference type="ChEBI" id="CHEBI:157695"/>
        <dbReference type="ChEBI" id="CHEBI:167181"/>
        <dbReference type="EC" id="4.2.99.18"/>
    </reaction>
</comment>
<keyword evidence="15" id="KW-1185">Reference proteome</keyword>
<comment type="similarity">
    <text evidence="1 12">Belongs to the Nth/MutY family.</text>
</comment>
<sequence>MAKKNKYQPPKLSEEEKKRLKEILKRLKDAYPEAKIALKFSNPLELLIATILSAQCTDERVNQVTAELFKKYRSAKDYAEAPLEELAEDIRPTGFYQQKAKYIKECARLIIENFGGEVPRTMEDMLKLPGVARKTANIVLSNAYGVVEGIPVDTHVRRLAQRLGFSKEKNPDKIEQDLMALIPREEWGQIAYVFQAHGRKICKAKKPLCNRCVVKDLCPSRQDLTQ</sequence>
<dbReference type="SUPFAM" id="SSF48150">
    <property type="entry name" value="DNA-glycosylase"/>
    <property type="match status" value="1"/>
</dbReference>
<evidence type="ECO:0000256" key="1">
    <source>
        <dbReference type="ARBA" id="ARBA00008343"/>
    </source>
</evidence>
<dbReference type="InterPro" id="IPR011257">
    <property type="entry name" value="DNA_glycosylase"/>
</dbReference>
<feature type="binding site" evidence="12">
    <location>
        <position position="209"/>
    </location>
    <ligand>
        <name>[4Fe-4S] cluster</name>
        <dbReference type="ChEBI" id="CHEBI:49883"/>
    </ligand>
</feature>
<dbReference type="Gene3D" id="1.10.1670.10">
    <property type="entry name" value="Helix-hairpin-Helix base-excision DNA repair enzymes (C-terminal)"/>
    <property type="match status" value="1"/>
</dbReference>
<feature type="binding site" evidence="12">
    <location>
        <position position="218"/>
    </location>
    <ligand>
        <name>[4Fe-4S] cluster</name>
        <dbReference type="ChEBI" id="CHEBI:49883"/>
    </ligand>
</feature>
<keyword evidence="5 12" id="KW-0378">Hydrolase</keyword>
<keyword evidence="6 12" id="KW-0408">Iron</keyword>
<dbReference type="SMART" id="SM00478">
    <property type="entry name" value="ENDO3c"/>
    <property type="match status" value="1"/>
</dbReference>
<dbReference type="EMBL" id="LSFI01000006">
    <property type="protein sequence ID" value="OAG28386.1"/>
    <property type="molecule type" value="Genomic_DNA"/>
</dbReference>
<dbReference type="AlphaFoldDB" id="A0A177E9K2"/>
<name>A0A177E9K2_9BACT</name>
<reference evidence="14 15" key="1">
    <citation type="submission" date="2016-02" db="EMBL/GenBank/DDBJ databases">
        <title>Draft genome sequence of Thermodesulfatator sp. S606.</title>
        <authorList>
            <person name="Lai Q."/>
            <person name="Cao J."/>
            <person name="Dupont S."/>
            <person name="Shao Z."/>
            <person name="Jebbar M."/>
            <person name="Alain K."/>
        </authorList>
    </citation>
    <scope>NUCLEOTIDE SEQUENCE [LARGE SCALE GENOMIC DNA]</scope>
    <source>
        <strain evidence="14 15">S606</strain>
    </source>
</reference>
<gene>
    <name evidence="12" type="primary">nth</name>
    <name evidence="14" type="ORF">TH606_02065</name>
</gene>
<feature type="binding site" evidence="12">
    <location>
        <position position="212"/>
    </location>
    <ligand>
        <name>[4Fe-4S] cluster</name>
        <dbReference type="ChEBI" id="CHEBI:49883"/>
    </ligand>
</feature>
<dbReference type="PROSITE" id="PS01155">
    <property type="entry name" value="ENDONUCLEASE_III_2"/>
    <property type="match status" value="1"/>
</dbReference>
<evidence type="ECO:0000256" key="7">
    <source>
        <dbReference type="ARBA" id="ARBA00023014"/>
    </source>
</evidence>
<keyword evidence="14" id="KW-0540">Nuclease</keyword>
<evidence type="ECO:0000259" key="13">
    <source>
        <dbReference type="SMART" id="SM00478"/>
    </source>
</evidence>
<dbReference type="EC" id="4.2.99.18" evidence="12"/>
<dbReference type="InterPro" id="IPR005759">
    <property type="entry name" value="Nth"/>
</dbReference>
<keyword evidence="7 12" id="KW-0411">Iron-sulfur</keyword>
<evidence type="ECO:0000256" key="9">
    <source>
        <dbReference type="ARBA" id="ARBA00023204"/>
    </source>
</evidence>
<keyword evidence="3 12" id="KW-0479">Metal-binding</keyword>
<organism evidence="14 15">
    <name type="scientific">Thermodesulfatator autotrophicus</name>
    <dbReference type="NCBI Taxonomy" id="1795632"/>
    <lineage>
        <taxon>Bacteria</taxon>
        <taxon>Pseudomonadati</taxon>
        <taxon>Thermodesulfobacteriota</taxon>
        <taxon>Thermodesulfobacteria</taxon>
        <taxon>Thermodesulfobacteriales</taxon>
        <taxon>Thermodesulfatatoraceae</taxon>
        <taxon>Thermodesulfatator</taxon>
    </lineage>
</organism>
<dbReference type="RefSeq" id="WP_068541036.1">
    <property type="nucleotide sequence ID" value="NZ_LSFI01000006.1"/>
</dbReference>
<dbReference type="NCBIfam" id="TIGR01083">
    <property type="entry name" value="nth"/>
    <property type="match status" value="1"/>
</dbReference>
<dbReference type="InterPro" id="IPR004035">
    <property type="entry name" value="Endouclease-III_FeS-bd_BS"/>
</dbReference>
<dbReference type="Pfam" id="PF10576">
    <property type="entry name" value="EndIII_4Fe-2S"/>
    <property type="match status" value="1"/>
</dbReference>
<keyword evidence="14" id="KW-0255">Endonuclease</keyword>
<evidence type="ECO:0000256" key="10">
    <source>
        <dbReference type="ARBA" id="ARBA00023239"/>
    </source>
</evidence>
<evidence type="ECO:0000313" key="14">
    <source>
        <dbReference type="EMBL" id="OAG28386.1"/>
    </source>
</evidence>
<dbReference type="PROSITE" id="PS00764">
    <property type="entry name" value="ENDONUCLEASE_III_1"/>
    <property type="match status" value="1"/>
</dbReference>
<proteinExistence type="inferred from homology"/>
<evidence type="ECO:0000256" key="8">
    <source>
        <dbReference type="ARBA" id="ARBA00023125"/>
    </source>
</evidence>
<dbReference type="GO" id="GO:0046872">
    <property type="term" value="F:metal ion binding"/>
    <property type="evidence" value="ECO:0007669"/>
    <property type="project" value="UniProtKB-KW"/>
</dbReference>
<dbReference type="GO" id="GO:0003677">
    <property type="term" value="F:DNA binding"/>
    <property type="evidence" value="ECO:0007669"/>
    <property type="project" value="UniProtKB-UniRule"/>
</dbReference>